<feature type="compositionally biased region" description="Basic and acidic residues" evidence="1">
    <location>
        <begin position="90"/>
        <end position="101"/>
    </location>
</feature>
<keyword evidence="3" id="KW-1185">Reference proteome</keyword>
<evidence type="ECO:0000313" key="3">
    <source>
        <dbReference type="Proteomes" id="UP000838878"/>
    </source>
</evidence>
<dbReference type="AlphaFoldDB" id="A0A8J9U557"/>
<sequence>MDIADTLLGGLASGDSAAGEVLIPDAAAAMKRDQDSTDDFEHLDREGKRDEPEESPLHSVHTAARHASQSFLDNERDEFVDTPRAPSVAEKAEHLADKFTDSESDADTAGESPLHRPELLKPSAPTPEPPAPVIHDPTPVLAPTPAAAPVVAPEPIVEPKPGPKAEAAVPPKPAEPKAEPPPQPKPEPVQPKPDPPSAKLAAIDSKPEPRAPTAHVIEAEVIFCQMGLVGSARGWRADAVGKSCACRGVGAGEAARALTAAAVVAHAATVSRLS</sequence>
<feature type="compositionally biased region" description="Basic and acidic residues" evidence="1">
    <location>
        <begin position="30"/>
        <end position="51"/>
    </location>
</feature>
<organism evidence="2 3">
    <name type="scientific">Brenthis ino</name>
    <name type="common">lesser marbled fritillary</name>
    <dbReference type="NCBI Taxonomy" id="405034"/>
    <lineage>
        <taxon>Eukaryota</taxon>
        <taxon>Metazoa</taxon>
        <taxon>Ecdysozoa</taxon>
        <taxon>Arthropoda</taxon>
        <taxon>Hexapoda</taxon>
        <taxon>Insecta</taxon>
        <taxon>Pterygota</taxon>
        <taxon>Neoptera</taxon>
        <taxon>Endopterygota</taxon>
        <taxon>Lepidoptera</taxon>
        <taxon>Glossata</taxon>
        <taxon>Ditrysia</taxon>
        <taxon>Papilionoidea</taxon>
        <taxon>Nymphalidae</taxon>
        <taxon>Heliconiinae</taxon>
        <taxon>Argynnini</taxon>
        <taxon>Brenthis</taxon>
    </lineage>
</organism>
<feature type="region of interest" description="Disordered" evidence="1">
    <location>
        <begin position="28"/>
        <end position="211"/>
    </location>
</feature>
<feature type="compositionally biased region" description="Low complexity" evidence="1">
    <location>
        <begin position="137"/>
        <end position="155"/>
    </location>
</feature>
<dbReference type="EMBL" id="OV170221">
    <property type="protein sequence ID" value="CAH0714081.1"/>
    <property type="molecule type" value="Genomic_DNA"/>
</dbReference>
<feature type="compositionally biased region" description="Pro residues" evidence="1">
    <location>
        <begin position="179"/>
        <end position="196"/>
    </location>
</feature>
<evidence type="ECO:0000313" key="2">
    <source>
        <dbReference type="EMBL" id="CAH0714081.1"/>
    </source>
</evidence>
<dbReference type="OrthoDB" id="567788at2759"/>
<accession>A0A8J9U557</accession>
<proteinExistence type="predicted"/>
<feature type="non-terminal residue" evidence="2">
    <location>
        <position position="274"/>
    </location>
</feature>
<evidence type="ECO:0000256" key="1">
    <source>
        <dbReference type="SAM" id="MobiDB-lite"/>
    </source>
</evidence>
<name>A0A8J9U557_9NEOP</name>
<gene>
    <name evidence="2" type="ORF">BINO364_LOCUS1166</name>
</gene>
<dbReference type="Proteomes" id="UP000838878">
    <property type="component" value="Chromosome 1"/>
</dbReference>
<protein>
    <submittedName>
        <fullName evidence="2">Uncharacterized protein</fullName>
    </submittedName>
</protein>
<reference evidence="2" key="1">
    <citation type="submission" date="2021-12" db="EMBL/GenBank/DDBJ databases">
        <authorList>
            <person name="Martin H S."/>
        </authorList>
    </citation>
    <scope>NUCLEOTIDE SEQUENCE</scope>
</reference>